<gene>
    <name evidence="9" type="ORF">LCGC14_2421790</name>
</gene>
<evidence type="ECO:0000256" key="3">
    <source>
        <dbReference type="ARBA" id="ARBA00022723"/>
    </source>
</evidence>
<feature type="domain" description="Alpha-D-phosphohexomutase C-terminal" evidence="6">
    <location>
        <begin position="231"/>
        <end position="289"/>
    </location>
</feature>
<keyword evidence="4" id="KW-0460">Magnesium</keyword>
<dbReference type="GO" id="GO:0005975">
    <property type="term" value="P:carbohydrate metabolic process"/>
    <property type="evidence" value="ECO:0007669"/>
    <property type="project" value="InterPro"/>
</dbReference>
<dbReference type="Gene3D" id="3.40.120.10">
    <property type="entry name" value="Alpha-D-Glucose-1,6-Bisphosphate, subunit A, domain 3"/>
    <property type="match status" value="2"/>
</dbReference>
<keyword evidence="2" id="KW-0597">Phosphoprotein</keyword>
<evidence type="ECO:0000313" key="9">
    <source>
        <dbReference type="EMBL" id="KKL23797.1"/>
    </source>
</evidence>
<dbReference type="SUPFAM" id="SSF53738">
    <property type="entry name" value="Phosphoglucomutase, first 3 domains"/>
    <property type="match status" value="2"/>
</dbReference>
<feature type="domain" description="Alpha-D-phosphohexomutase alpha/beta/alpha" evidence="7">
    <location>
        <begin position="6"/>
        <end position="105"/>
    </location>
</feature>
<evidence type="ECO:0000256" key="2">
    <source>
        <dbReference type="ARBA" id="ARBA00022553"/>
    </source>
</evidence>
<feature type="domain" description="Alpha-D-phosphohexomutase alpha/beta/alpha" evidence="8">
    <location>
        <begin position="144"/>
        <end position="212"/>
    </location>
</feature>
<dbReference type="Pfam" id="PF00408">
    <property type="entry name" value="PGM_PMM_IV"/>
    <property type="match status" value="1"/>
</dbReference>
<comment type="cofactor">
    <cofactor evidence="1">
        <name>Mg(2+)</name>
        <dbReference type="ChEBI" id="CHEBI:18420"/>
    </cofactor>
</comment>
<reference evidence="9" key="1">
    <citation type="journal article" date="2015" name="Nature">
        <title>Complex archaea that bridge the gap between prokaryotes and eukaryotes.</title>
        <authorList>
            <person name="Spang A."/>
            <person name="Saw J.H."/>
            <person name="Jorgensen S.L."/>
            <person name="Zaremba-Niedzwiedzka K."/>
            <person name="Martijn J."/>
            <person name="Lind A.E."/>
            <person name="van Eijk R."/>
            <person name="Schleper C."/>
            <person name="Guy L."/>
            <person name="Ettema T.J."/>
        </authorList>
    </citation>
    <scope>NUCLEOTIDE SEQUENCE</scope>
</reference>
<protein>
    <recommendedName>
        <fullName evidence="10">Alpha-D-phosphohexomutase alpha/beta/alpha domain-containing protein</fullName>
    </recommendedName>
</protein>
<dbReference type="AlphaFoldDB" id="A0A0F9CBP3"/>
<dbReference type="SUPFAM" id="SSF55957">
    <property type="entry name" value="Phosphoglucomutase, C-terminal domain"/>
    <property type="match status" value="1"/>
</dbReference>
<keyword evidence="5" id="KW-0413">Isomerase</keyword>
<accession>A0A0F9CBP3</accession>
<sequence>MQYRDYTDIYAQFLTGFADTRKPLTIVADCSNGTTGMVWRALSLPNITVHLINETPDGNFPAHGPNPLAEGAADQIAAAVRKHGANLGVIFDADGDRAVFVDNTGRTLPSYVIAHLLFDEHKPPYVLDLPTYYIMKFIKYERMRDVRASQVGTRFIKTTMKQCGASTAAEYSGHYYFSDFFFSDSAILAVIKILNALSHLPQSLAEFYDSLPTVQIANFDIQLNKDSIEVLKELEAVLGNKAQGSDHLDGLVLEFSDWWFLARASNTEPLLRIFLAARNKQDIEQNTAQLRNIIENV</sequence>
<dbReference type="InterPro" id="IPR016055">
    <property type="entry name" value="A-D-PHexomutase_a/b/a-I/II/III"/>
</dbReference>
<evidence type="ECO:0000256" key="4">
    <source>
        <dbReference type="ARBA" id="ARBA00022842"/>
    </source>
</evidence>
<dbReference type="EMBL" id="LAZR01036840">
    <property type="protein sequence ID" value="KKL23797.1"/>
    <property type="molecule type" value="Genomic_DNA"/>
</dbReference>
<evidence type="ECO:0000259" key="6">
    <source>
        <dbReference type="Pfam" id="PF00408"/>
    </source>
</evidence>
<dbReference type="PANTHER" id="PTHR43771:SF1">
    <property type="entry name" value="PHOSPHOMANNOMUTASE"/>
    <property type="match status" value="1"/>
</dbReference>
<comment type="caution">
    <text evidence="9">The sequence shown here is derived from an EMBL/GenBank/DDBJ whole genome shotgun (WGS) entry which is preliminary data.</text>
</comment>
<dbReference type="InterPro" id="IPR036900">
    <property type="entry name" value="A-D-PHexomutase_C_sf"/>
</dbReference>
<dbReference type="PRINTS" id="PR00509">
    <property type="entry name" value="PGMPMM"/>
</dbReference>
<dbReference type="InterPro" id="IPR005841">
    <property type="entry name" value="Alpha-D-phosphohexomutase_SF"/>
</dbReference>
<dbReference type="InterPro" id="IPR005843">
    <property type="entry name" value="A-D-PHexomutase_C"/>
</dbReference>
<evidence type="ECO:0000256" key="1">
    <source>
        <dbReference type="ARBA" id="ARBA00001946"/>
    </source>
</evidence>
<dbReference type="InterPro" id="IPR005845">
    <property type="entry name" value="A-D-PHexomutase_a/b/a-II"/>
</dbReference>
<dbReference type="Pfam" id="PF02880">
    <property type="entry name" value="PGM_PMM_III"/>
    <property type="match status" value="1"/>
</dbReference>
<proteinExistence type="predicted"/>
<name>A0A0F9CBP3_9ZZZZ</name>
<dbReference type="Pfam" id="PF02879">
    <property type="entry name" value="PGM_PMM_II"/>
    <property type="match status" value="1"/>
</dbReference>
<evidence type="ECO:0000259" key="8">
    <source>
        <dbReference type="Pfam" id="PF02880"/>
    </source>
</evidence>
<evidence type="ECO:0008006" key="10">
    <source>
        <dbReference type="Google" id="ProtNLM"/>
    </source>
</evidence>
<dbReference type="GO" id="GO:0046872">
    <property type="term" value="F:metal ion binding"/>
    <property type="evidence" value="ECO:0007669"/>
    <property type="project" value="UniProtKB-KW"/>
</dbReference>
<dbReference type="Gene3D" id="3.30.310.50">
    <property type="entry name" value="Alpha-D-phosphohexomutase, C-terminal domain"/>
    <property type="match status" value="1"/>
</dbReference>
<evidence type="ECO:0000256" key="5">
    <source>
        <dbReference type="ARBA" id="ARBA00023235"/>
    </source>
</evidence>
<evidence type="ECO:0000259" key="7">
    <source>
        <dbReference type="Pfam" id="PF02879"/>
    </source>
</evidence>
<dbReference type="PANTHER" id="PTHR43771">
    <property type="entry name" value="PHOSPHOMANNOMUTASE"/>
    <property type="match status" value="1"/>
</dbReference>
<dbReference type="GO" id="GO:0016868">
    <property type="term" value="F:intramolecular phosphotransferase activity"/>
    <property type="evidence" value="ECO:0007669"/>
    <property type="project" value="InterPro"/>
</dbReference>
<keyword evidence="3" id="KW-0479">Metal-binding</keyword>
<dbReference type="InterPro" id="IPR005846">
    <property type="entry name" value="A-D-PHexomutase_a/b/a-III"/>
</dbReference>
<organism evidence="9">
    <name type="scientific">marine sediment metagenome</name>
    <dbReference type="NCBI Taxonomy" id="412755"/>
    <lineage>
        <taxon>unclassified sequences</taxon>
        <taxon>metagenomes</taxon>
        <taxon>ecological metagenomes</taxon>
    </lineage>
</organism>